<proteinExistence type="predicted"/>
<dbReference type="InterPro" id="IPR025518">
    <property type="entry name" value="DUF4406"/>
</dbReference>
<organism evidence="1">
    <name type="scientific">Pseudomonas phage Orimi01</name>
    <dbReference type="NCBI Taxonomy" id="3138541"/>
    <lineage>
        <taxon>Viruses</taxon>
    </lineage>
</organism>
<name>A0AAU6W2I0_9VIRU</name>
<reference evidence="1" key="1">
    <citation type="journal article" date="2024" name="J. Gen. Virol.">
        <title>Novel phages of Pseudomonas syringae unveil numerous potential auxiliary metabolic genes.</title>
        <authorList>
            <person name="Feltin C."/>
            <person name="Garneau J.R."/>
            <person name="Morris C.E."/>
            <person name="Berard A."/>
            <person name="Torres-Barcelo C."/>
        </authorList>
    </citation>
    <scope>NUCLEOTIDE SEQUENCE</scope>
</reference>
<protein>
    <submittedName>
        <fullName evidence="1">MazG-like protein</fullName>
    </submittedName>
</protein>
<dbReference type="Pfam" id="PF14359">
    <property type="entry name" value="DUF4406"/>
    <property type="match status" value="1"/>
</dbReference>
<dbReference type="EMBL" id="PP179326">
    <property type="protein sequence ID" value="XAI70725.1"/>
    <property type="molecule type" value="Genomic_DNA"/>
</dbReference>
<dbReference type="SUPFAM" id="SSF52309">
    <property type="entry name" value="N-(deoxy)ribosyltransferase-like"/>
    <property type="match status" value="1"/>
</dbReference>
<accession>A0AAU6W2I0</accession>
<evidence type="ECO:0000313" key="1">
    <source>
        <dbReference type="EMBL" id="XAI70725.1"/>
    </source>
</evidence>
<gene>
    <name evidence="1" type="ORF">Orimi01_00068</name>
</gene>
<sequence>MAIAQLITCDTIRMLPGSENSKGAILELHIAMSLGMTVEDAR</sequence>